<keyword evidence="3" id="KW-0597">Phosphoprotein</keyword>
<dbReference type="NCBIfam" id="TIGR00229">
    <property type="entry name" value="sensory_box"/>
    <property type="match status" value="1"/>
</dbReference>
<dbReference type="PROSITE" id="PS50113">
    <property type="entry name" value="PAC"/>
    <property type="match status" value="1"/>
</dbReference>
<name>A0A350HAY6_UNCW3</name>
<dbReference type="Gene3D" id="3.30.450.20">
    <property type="entry name" value="PAS domain"/>
    <property type="match status" value="2"/>
</dbReference>
<evidence type="ECO:0000313" key="7">
    <source>
        <dbReference type="EMBL" id="HAV92702.1"/>
    </source>
</evidence>
<sequence>MSDLKKSEFTLQKIFEILPIGLWFADKNGNLLKGNRAGVDIWGAEPQVGMGEYKVFKARRIPSMEEVKDGDWALNHTINEGMTVKDELLETDSFDGKKKIILNYTAPIKNENNEILGAIVVNQDVTGYIQSEEKLRKSETLLKETQKISKIGGWEWNVERDVMYWTDEVYAIHGLIYDERENSSKKLIAQSIECYREQDRDSSKYSSACI</sequence>
<evidence type="ECO:0000256" key="5">
    <source>
        <dbReference type="ARBA" id="ARBA00022777"/>
    </source>
</evidence>
<organism evidence="7 8">
    <name type="scientific">candidate division WOR-3 bacterium</name>
    <dbReference type="NCBI Taxonomy" id="2052148"/>
    <lineage>
        <taxon>Bacteria</taxon>
        <taxon>Bacteria division WOR-3</taxon>
    </lineage>
</organism>
<dbReference type="PANTHER" id="PTHR43304:SF1">
    <property type="entry name" value="PAC DOMAIN-CONTAINING PROTEIN"/>
    <property type="match status" value="1"/>
</dbReference>
<comment type="catalytic activity">
    <reaction evidence="1">
        <text>ATP + protein L-histidine = ADP + protein N-phospho-L-histidine.</text>
        <dbReference type="EC" id="2.7.13.3"/>
    </reaction>
</comment>
<keyword evidence="5" id="KW-0418">Kinase</keyword>
<evidence type="ECO:0000313" key="8">
    <source>
        <dbReference type="Proteomes" id="UP000264062"/>
    </source>
</evidence>
<dbReference type="Proteomes" id="UP000264062">
    <property type="component" value="Unassembled WGS sequence"/>
</dbReference>
<accession>A0A350HAY6</accession>
<dbReference type="InterPro" id="IPR052162">
    <property type="entry name" value="Sensor_kinase/Photoreceptor"/>
</dbReference>
<proteinExistence type="predicted"/>
<dbReference type="SUPFAM" id="SSF55785">
    <property type="entry name" value="PYP-like sensor domain (PAS domain)"/>
    <property type="match status" value="1"/>
</dbReference>
<feature type="domain" description="PAC" evidence="6">
    <location>
        <begin position="82"/>
        <end position="137"/>
    </location>
</feature>
<evidence type="ECO:0000259" key="6">
    <source>
        <dbReference type="PROSITE" id="PS50113"/>
    </source>
</evidence>
<dbReference type="AlphaFoldDB" id="A0A350HAY6"/>
<dbReference type="InterPro" id="IPR035965">
    <property type="entry name" value="PAS-like_dom_sf"/>
</dbReference>
<evidence type="ECO:0000256" key="3">
    <source>
        <dbReference type="ARBA" id="ARBA00022553"/>
    </source>
</evidence>
<evidence type="ECO:0000256" key="1">
    <source>
        <dbReference type="ARBA" id="ARBA00000085"/>
    </source>
</evidence>
<evidence type="ECO:0000256" key="4">
    <source>
        <dbReference type="ARBA" id="ARBA00022679"/>
    </source>
</evidence>
<dbReference type="InterPro" id="IPR000700">
    <property type="entry name" value="PAS-assoc_C"/>
</dbReference>
<keyword evidence="4" id="KW-0808">Transferase</keyword>
<comment type="caution">
    <text evidence="7">The sequence shown here is derived from an EMBL/GenBank/DDBJ whole genome shotgun (WGS) entry which is preliminary data.</text>
</comment>
<protein>
    <recommendedName>
        <fullName evidence="2">histidine kinase</fullName>
        <ecNumber evidence="2">2.7.13.3</ecNumber>
    </recommendedName>
</protein>
<dbReference type="GO" id="GO:0004673">
    <property type="term" value="F:protein histidine kinase activity"/>
    <property type="evidence" value="ECO:0007669"/>
    <property type="project" value="UniProtKB-EC"/>
</dbReference>
<dbReference type="EMBL" id="DMZY01000176">
    <property type="protein sequence ID" value="HAV92702.1"/>
    <property type="molecule type" value="Genomic_DNA"/>
</dbReference>
<dbReference type="InterPro" id="IPR000014">
    <property type="entry name" value="PAS"/>
</dbReference>
<dbReference type="PANTHER" id="PTHR43304">
    <property type="entry name" value="PHYTOCHROME-LIKE PROTEIN CPH1"/>
    <property type="match status" value="1"/>
</dbReference>
<evidence type="ECO:0000256" key="2">
    <source>
        <dbReference type="ARBA" id="ARBA00012438"/>
    </source>
</evidence>
<gene>
    <name evidence="7" type="ORF">DCW38_05930</name>
</gene>
<reference evidence="7 8" key="1">
    <citation type="journal article" date="2018" name="Nat. Biotechnol.">
        <title>A standardized bacterial taxonomy based on genome phylogeny substantially revises the tree of life.</title>
        <authorList>
            <person name="Parks D.H."/>
            <person name="Chuvochina M."/>
            <person name="Waite D.W."/>
            <person name="Rinke C."/>
            <person name="Skarshewski A."/>
            <person name="Chaumeil P.A."/>
            <person name="Hugenholtz P."/>
        </authorList>
    </citation>
    <scope>NUCLEOTIDE SEQUENCE [LARGE SCALE GENOMIC DNA]</scope>
    <source>
        <strain evidence="7">UBA9956</strain>
    </source>
</reference>
<dbReference type="EC" id="2.7.13.3" evidence="2"/>